<evidence type="ECO:0000256" key="2">
    <source>
        <dbReference type="ARBA" id="ARBA00022679"/>
    </source>
</evidence>
<dbReference type="Gene3D" id="3.40.50.150">
    <property type="entry name" value="Vaccinia Virus protein VP39"/>
    <property type="match status" value="1"/>
</dbReference>
<dbReference type="RefSeq" id="WP_051546183.1">
    <property type="nucleotide sequence ID" value="NZ_LNYI01000027.1"/>
</dbReference>
<dbReference type="EMBL" id="LNYI01000027">
    <property type="protein sequence ID" value="KTD22321.1"/>
    <property type="molecule type" value="Genomic_DNA"/>
</dbReference>
<evidence type="ECO:0000313" key="5">
    <source>
        <dbReference type="Proteomes" id="UP000054869"/>
    </source>
</evidence>
<dbReference type="eggNOG" id="COG4301">
    <property type="taxonomic scope" value="Bacteria"/>
</dbReference>
<evidence type="ECO:0000259" key="3">
    <source>
        <dbReference type="Pfam" id="PF10017"/>
    </source>
</evidence>
<dbReference type="OrthoDB" id="5289726at2"/>
<dbReference type="GO" id="GO:0032259">
    <property type="term" value="P:methylation"/>
    <property type="evidence" value="ECO:0007669"/>
    <property type="project" value="UniProtKB-KW"/>
</dbReference>
<feature type="domain" description="Histidine-specific methyltransferase SAM-dependent" evidence="3">
    <location>
        <begin position="21"/>
        <end position="326"/>
    </location>
</feature>
<dbReference type="NCBIfam" id="TIGR03438">
    <property type="entry name" value="egtD_ergothio"/>
    <property type="match status" value="1"/>
</dbReference>
<dbReference type="InterPro" id="IPR035094">
    <property type="entry name" value="EgtD"/>
</dbReference>
<dbReference type="PANTHER" id="PTHR43397:SF1">
    <property type="entry name" value="ERGOTHIONEINE BIOSYNTHESIS PROTEIN 1"/>
    <property type="match status" value="1"/>
</dbReference>
<name>A0A0W0VQE1_9GAMM</name>
<keyword evidence="5" id="KW-1185">Reference proteome</keyword>
<dbReference type="InterPro" id="IPR019257">
    <property type="entry name" value="MeTrfase_dom"/>
</dbReference>
<dbReference type="AlphaFoldDB" id="A0A0W0VQE1"/>
<dbReference type="PIRSF" id="PIRSF018005">
    <property type="entry name" value="UCP018005"/>
    <property type="match status" value="1"/>
</dbReference>
<reference evidence="4 5" key="1">
    <citation type="submission" date="2015-11" db="EMBL/GenBank/DDBJ databases">
        <title>Genomic analysis of 38 Legionella species identifies large and diverse effector repertoires.</title>
        <authorList>
            <person name="Burstein D."/>
            <person name="Amaro F."/>
            <person name="Zusman T."/>
            <person name="Lifshitz Z."/>
            <person name="Cohen O."/>
            <person name="Gilbert J.A."/>
            <person name="Pupko T."/>
            <person name="Shuman H.A."/>
            <person name="Segal G."/>
        </authorList>
    </citation>
    <scope>NUCLEOTIDE SEQUENCE [LARGE SCALE GENOMIC DNA]</scope>
    <source>
        <strain evidence="4 5">ATCC 49751</strain>
    </source>
</reference>
<dbReference type="SUPFAM" id="SSF53335">
    <property type="entry name" value="S-adenosyl-L-methionine-dependent methyltransferases"/>
    <property type="match status" value="1"/>
</dbReference>
<dbReference type="STRING" id="45067.Llan_1262"/>
<dbReference type="InterPro" id="IPR017804">
    <property type="entry name" value="MeTrfase_EgtD-like"/>
</dbReference>
<protein>
    <submittedName>
        <fullName evidence="4">Histidine-specific methyltransferase EgtD</fullName>
        <ecNumber evidence="4">2.1.1.44</ecNumber>
    </submittedName>
</protein>
<proteinExistence type="predicted"/>
<dbReference type="Proteomes" id="UP000054869">
    <property type="component" value="Unassembled WGS sequence"/>
</dbReference>
<dbReference type="InterPro" id="IPR051128">
    <property type="entry name" value="EgtD_Methyltrsf_superfamily"/>
</dbReference>
<evidence type="ECO:0000313" key="4">
    <source>
        <dbReference type="EMBL" id="KTD22321.1"/>
    </source>
</evidence>
<dbReference type="PATRIC" id="fig|45067.4.peg.1324"/>
<sequence length="329" mass="38211">MNAKLKMLQDYPHENETTEFMNDVVVGLSRSQKQLSSKYFYDSVGSDLFNQITRHPDYYLTTCEIEILTNLKEELSNVLKNESFNLIELGPGEGIKPRLLIDQFLKDGLSFSYFTIDISKNYLTHLVHQFNQQLPELDIIAINADYLSGMKWLKEQSEKRNIVLFLGSSIGNFDLSISKRFLQNIRSSLHAGDYMLIGFDLRKDIDTLLRAYNDNDGITRAFNLNLLQRINRELQADFDVNLFSHYGTYDVYAGAMKSYLLSLSEQTVTIPPSNKMFSFEKFEPIHVESSYKFLFSQIKMLADTSQFEIIKNYTDPKEYFANSLWQARK</sequence>
<keyword evidence="1 4" id="KW-0489">Methyltransferase</keyword>
<dbReference type="InterPro" id="IPR029063">
    <property type="entry name" value="SAM-dependent_MTases_sf"/>
</dbReference>
<accession>A0A0W0VQE1</accession>
<keyword evidence="2 4" id="KW-0808">Transferase</keyword>
<dbReference type="PANTHER" id="PTHR43397">
    <property type="entry name" value="ERGOTHIONEINE BIOSYNTHESIS PROTEIN 1"/>
    <property type="match status" value="1"/>
</dbReference>
<comment type="caution">
    <text evidence="4">The sequence shown here is derived from an EMBL/GenBank/DDBJ whole genome shotgun (WGS) entry which is preliminary data.</text>
</comment>
<evidence type="ECO:0000256" key="1">
    <source>
        <dbReference type="ARBA" id="ARBA00022603"/>
    </source>
</evidence>
<dbReference type="Pfam" id="PF10017">
    <property type="entry name" value="Methyltransf_33"/>
    <property type="match status" value="1"/>
</dbReference>
<dbReference type="EC" id="2.1.1.44" evidence="4"/>
<dbReference type="GO" id="GO:0052706">
    <property type="term" value="F:L-histidine N(alpha)-methyltransferase activity"/>
    <property type="evidence" value="ECO:0007669"/>
    <property type="project" value="UniProtKB-EC"/>
</dbReference>
<gene>
    <name evidence="4" type="primary">egtD</name>
    <name evidence="4" type="ORF">Llan_1262</name>
</gene>
<organism evidence="4 5">
    <name type="scientific">Legionella lansingensis</name>
    <dbReference type="NCBI Taxonomy" id="45067"/>
    <lineage>
        <taxon>Bacteria</taxon>
        <taxon>Pseudomonadati</taxon>
        <taxon>Pseudomonadota</taxon>
        <taxon>Gammaproteobacteria</taxon>
        <taxon>Legionellales</taxon>
        <taxon>Legionellaceae</taxon>
        <taxon>Legionella</taxon>
    </lineage>
</organism>